<dbReference type="GO" id="GO:0000775">
    <property type="term" value="C:chromosome, centromeric region"/>
    <property type="evidence" value="ECO:0007669"/>
    <property type="project" value="InterPro"/>
</dbReference>
<evidence type="ECO:0000313" key="3">
    <source>
        <dbReference type="Proteomes" id="UP000677803"/>
    </source>
</evidence>
<keyword evidence="1" id="KW-0175">Coiled coil</keyword>
<dbReference type="AlphaFoldDB" id="A0A8S4BB98"/>
<evidence type="ECO:0000256" key="1">
    <source>
        <dbReference type="SAM" id="Coils"/>
    </source>
</evidence>
<dbReference type="PANTHER" id="PTHR28577:SF1">
    <property type="entry name" value="CENTROMERE PROTEIN P"/>
    <property type="match status" value="1"/>
</dbReference>
<dbReference type="Pfam" id="PF13096">
    <property type="entry name" value="CENP-P"/>
    <property type="match status" value="1"/>
</dbReference>
<feature type="coiled-coil region" evidence="1">
    <location>
        <begin position="2"/>
        <end position="85"/>
    </location>
</feature>
<gene>
    <name evidence="2" type="ORF">MMEN_LOCUS15851</name>
</gene>
<protein>
    <submittedName>
        <fullName evidence="2">(Atlantic silverside) hypothetical protein</fullName>
    </submittedName>
</protein>
<dbReference type="Proteomes" id="UP000677803">
    <property type="component" value="Unassembled WGS sequence"/>
</dbReference>
<dbReference type="EMBL" id="CAJRST010033334">
    <property type="protein sequence ID" value="CAG5977168.1"/>
    <property type="molecule type" value="Genomic_DNA"/>
</dbReference>
<dbReference type="OrthoDB" id="5976950at2759"/>
<accession>A0A8S4BB98</accession>
<organism evidence="2 3">
    <name type="scientific">Menidia menidia</name>
    <name type="common">Atlantic silverside</name>
    <dbReference type="NCBI Taxonomy" id="238744"/>
    <lineage>
        <taxon>Eukaryota</taxon>
        <taxon>Metazoa</taxon>
        <taxon>Chordata</taxon>
        <taxon>Craniata</taxon>
        <taxon>Vertebrata</taxon>
        <taxon>Euteleostomi</taxon>
        <taxon>Actinopterygii</taxon>
        <taxon>Neopterygii</taxon>
        <taxon>Teleostei</taxon>
        <taxon>Neoteleostei</taxon>
        <taxon>Acanthomorphata</taxon>
        <taxon>Ovalentaria</taxon>
        <taxon>Atherinomorphae</taxon>
        <taxon>Atheriniformes</taxon>
        <taxon>Atherinopsidae</taxon>
        <taxon>Menidiinae</taxon>
        <taxon>Menidia</taxon>
    </lineage>
</organism>
<dbReference type="GO" id="GO:0005634">
    <property type="term" value="C:nucleus"/>
    <property type="evidence" value="ECO:0007669"/>
    <property type="project" value="TreeGrafter"/>
</dbReference>
<evidence type="ECO:0000313" key="2">
    <source>
        <dbReference type="EMBL" id="CAG5977168.1"/>
    </source>
</evidence>
<dbReference type="InterPro" id="IPR027801">
    <property type="entry name" value="CENP-P"/>
</dbReference>
<keyword evidence="3" id="KW-1185">Reference proteome</keyword>
<dbReference type="PANTHER" id="PTHR28577">
    <property type="entry name" value="CENTROMERE PROTEIN P"/>
    <property type="match status" value="1"/>
</dbReference>
<dbReference type="GO" id="GO:0034080">
    <property type="term" value="P:CENP-A containing chromatin assembly"/>
    <property type="evidence" value="ECO:0007669"/>
    <property type="project" value="InterPro"/>
</dbReference>
<reference evidence="2" key="1">
    <citation type="submission" date="2021-05" db="EMBL/GenBank/DDBJ databases">
        <authorList>
            <person name="Tigano A."/>
        </authorList>
    </citation>
    <scope>NUCLEOTIDE SEQUENCE</scope>
</reference>
<proteinExistence type="predicted"/>
<sequence length="200" mass="22859">MSEENSDEVKMLEAQIERLQAEVEVLKLQQQENHKDLTLHFPGHMRDALAHLCGQRAAGGQEEVLSKLREEIQELEADLELQTQMNGISLSRCLVKTLQSGRKLVQKLCLSGHCSELVFQVEFKLSEMKVGQSCERRLSELNVVLDSPDLRSFSSFLSRVEESGDLLLFFRTLRTFSDRCDDRARTFRHFQPSEAAGFSK</sequence>
<comment type="caution">
    <text evidence="2">The sequence shown here is derived from an EMBL/GenBank/DDBJ whole genome shotgun (WGS) entry which is preliminary data.</text>
</comment>
<name>A0A8S4BB98_9TELE</name>